<reference evidence="3" key="1">
    <citation type="journal article" date="2020" name="New Phytol.">
        <title>Comparative genomics reveals dynamic genome evolution in host specialist ectomycorrhizal fungi.</title>
        <authorList>
            <person name="Lofgren L.A."/>
            <person name="Nguyen N.H."/>
            <person name="Vilgalys R."/>
            <person name="Ruytinx J."/>
            <person name="Liao H.L."/>
            <person name="Branco S."/>
            <person name="Kuo A."/>
            <person name="LaButti K."/>
            <person name="Lipzen A."/>
            <person name="Andreopoulos W."/>
            <person name="Pangilinan J."/>
            <person name="Riley R."/>
            <person name="Hundley H."/>
            <person name="Na H."/>
            <person name="Barry K."/>
            <person name="Grigoriev I.V."/>
            <person name="Stajich J.E."/>
            <person name="Kennedy P.G."/>
        </authorList>
    </citation>
    <scope>NUCLEOTIDE SEQUENCE</scope>
    <source>
        <strain evidence="3">FC203</strain>
    </source>
</reference>
<feature type="compositionally biased region" description="Polar residues" evidence="2">
    <location>
        <begin position="289"/>
        <end position="300"/>
    </location>
</feature>
<evidence type="ECO:0000313" key="3">
    <source>
        <dbReference type="EMBL" id="KAG1889819.1"/>
    </source>
</evidence>
<feature type="compositionally biased region" description="Basic and acidic residues" evidence="2">
    <location>
        <begin position="273"/>
        <end position="282"/>
    </location>
</feature>
<organism evidence="3 4">
    <name type="scientific">Suillus fuscotomentosus</name>
    <dbReference type="NCBI Taxonomy" id="1912939"/>
    <lineage>
        <taxon>Eukaryota</taxon>
        <taxon>Fungi</taxon>
        <taxon>Dikarya</taxon>
        <taxon>Basidiomycota</taxon>
        <taxon>Agaricomycotina</taxon>
        <taxon>Agaricomycetes</taxon>
        <taxon>Agaricomycetidae</taxon>
        <taxon>Boletales</taxon>
        <taxon>Suillineae</taxon>
        <taxon>Suillaceae</taxon>
        <taxon>Suillus</taxon>
    </lineage>
</organism>
<dbReference type="AlphaFoldDB" id="A0AAD4DQS7"/>
<evidence type="ECO:0000256" key="1">
    <source>
        <dbReference type="SAM" id="Coils"/>
    </source>
</evidence>
<keyword evidence="4" id="KW-1185">Reference proteome</keyword>
<dbReference type="GeneID" id="64670432"/>
<proteinExistence type="predicted"/>
<protein>
    <submittedName>
        <fullName evidence="3">Uncharacterized protein</fullName>
    </submittedName>
</protein>
<gene>
    <name evidence="3" type="ORF">F5891DRAFT_965049</name>
</gene>
<dbReference type="Proteomes" id="UP001195769">
    <property type="component" value="Unassembled WGS sequence"/>
</dbReference>
<comment type="caution">
    <text evidence="3">The sequence shown here is derived from an EMBL/GenBank/DDBJ whole genome shotgun (WGS) entry which is preliminary data.</text>
</comment>
<keyword evidence="1" id="KW-0175">Coiled coil</keyword>
<evidence type="ECO:0000256" key="2">
    <source>
        <dbReference type="SAM" id="MobiDB-lite"/>
    </source>
</evidence>
<name>A0AAD4DQS7_9AGAM</name>
<dbReference type="RefSeq" id="XP_041217680.1">
    <property type="nucleotide sequence ID" value="XM_041376134.1"/>
</dbReference>
<accession>A0AAD4DQS7</accession>
<feature type="region of interest" description="Disordered" evidence="2">
    <location>
        <begin position="268"/>
        <end position="300"/>
    </location>
</feature>
<sequence>MLDNPNEAILPDFMTMEYATARARLIARGLANEEAAAEALETIWTFNNDAAKDAWAEQAEIELRQAQEARRVAAEQEQEWQQALEDELIAARKEEHKKNKAKFVPVSTAKIPTIPTVIPSNYAVRKLKTGDYCELFYFTNKGLSEAKKNLLSTEPQGLILVPGADGQQMWVNADETRNSKTVIIKDENLSWEEFNEAAPRMITAMKQQEWPEDRINMHIILDSSSKSSLASCYGPSEATCTLTLPESATQNVAPHSWWSARMVYSGAQSRAHPQSERGDFQHRSRSSPRDTQTGTRILLQ</sequence>
<feature type="coiled-coil region" evidence="1">
    <location>
        <begin position="56"/>
        <end position="86"/>
    </location>
</feature>
<evidence type="ECO:0000313" key="4">
    <source>
        <dbReference type="Proteomes" id="UP001195769"/>
    </source>
</evidence>
<dbReference type="EMBL" id="JABBWK010000146">
    <property type="protein sequence ID" value="KAG1889819.1"/>
    <property type="molecule type" value="Genomic_DNA"/>
</dbReference>